<keyword evidence="3" id="KW-0575">Peroxidase</keyword>
<dbReference type="InterPro" id="IPR057688">
    <property type="entry name" value="DUF7928"/>
</dbReference>
<organism evidence="3">
    <name type="scientific">Ganoderma boninense</name>
    <dbReference type="NCBI Taxonomy" id="34458"/>
    <lineage>
        <taxon>Eukaryota</taxon>
        <taxon>Fungi</taxon>
        <taxon>Dikarya</taxon>
        <taxon>Basidiomycota</taxon>
        <taxon>Agaricomycotina</taxon>
        <taxon>Agaricomycetes</taxon>
        <taxon>Polyporales</taxon>
        <taxon>Polyporaceae</taxon>
        <taxon>Ganoderma</taxon>
    </lineage>
</organism>
<feature type="compositionally biased region" description="Low complexity" evidence="1">
    <location>
        <begin position="343"/>
        <end position="354"/>
    </location>
</feature>
<feature type="domain" description="DUF7928" evidence="2">
    <location>
        <begin position="24"/>
        <end position="139"/>
    </location>
</feature>
<dbReference type="GO" id="GO:0004096">
    <property type="term" value="F:catalase activity"/>
    <property type="evidence" value="ECO:0007669"/>
    <property type="project" value="UniProtKB-EC"/>
</dbReference>
<feature type="region of interest" description="Disordered" evidence="1">
    <location>
        <begin position="583"/>
        <end position="634"/>
    </location>
</feature>
<dbReference type="AlphaFoldDB" id="A0A5K1K3W4"/>
<evidence type="ECO:0000256" key="1">
    <source>
        <dbReference type="SAM" id="MobiDB-lite"/>
    </source>
</evidence>
<feature type="region of interest" description="Disordered" evidence="1">
    <location>
        <begin position="461"/>
        <end position="529"/>
    </location>
</feature>
<evidence type="ECO:0000313" key="3">
    <source>
        <dbReference type="EMBL" id="VWP00851.1"/>
    </source>
</evidence>
<dbReference type="Pfam" id="PF25550">
    <property type="entry name" value="DUF7928"/>
    <property type="match status" value="1"/>
</dbReference>
<feature type="compositionally biased region" description="Low complexity" evidence="1">
    <location>
        <begin position="472"/>
        <end position="481"/>
    </location>
</feature>
<sequence length="634" mass="68393">MDMDLSKYNLPAVFKQLSHLSDGDHTVYIRAGPHSFHEVRSSGARDLFSTNLAAFIPASVIKLQTPLAASIIAAVPSPQGAATLHTRSNVFIVQNMSDVVNVIQYHKAAFIREDAALAVWADDMDAALLALHQILEELAVLLDGPGVVRALDPNEMDGHTAGDSGAACDEFDEFLNNFDDPADKYEEHLAVYQPGRNVLLPARSLDGADEPDSMYVGSCSNLFDSLSTDSLMLGGSPFLSTGVSSSMSRLCLDGTPHAPPSPTFSTLSFDFSSPSASSGSVFSTPLTIAPSVLSSPLSAWSSPQLPTISESCLEDTLQDMSLVHSVNPSLVDAPSKRKRSPKAKQAPPADAAVPEKTRPRRASRVATSPKVAPSPSPRARKTVSKAIMPVLPPSERVATHTHAAQLTLPRVTHAACCGSDGGHDHDHHEILESDDSGSEYEADPYELELAELDDDEYDEYRPAKRTRSRPCSAQAASQASSVKTSPVGRKAVSPKVASSKKKAPKRKRSSFGRATSKKKAAPKKPEGPPPTCVWCDRIFTRESDVLRHERCSCEWYPFDRPAKMCPLCFKDLSRDDAVLRHQGSDNCKDRQDELRAEGVLPPKKTKTAASARAAAKKAETAAQPQRRSTRALSL</sequence>
<dbReference type="EC" id="1.11.1.6" evidence="3"/>
<feature type="region of interest" description="Disordered" evidence="1">
    <location>
        <begin position="328"/>
        <end position="384"/>
    </location>
</feature>
<reference evidence="3" key="1">
    <citation type="submission" date="2019-10" db="EMBL/GenBank/DDBJ databases">
        <authorList>
            <person name="Nor Muhammad N."/>
        </authorList>
    </citation>
    <scope>NUCLEOTIDE SEQUENCE</scope>
</reference>
<gene>
    <name evidence="3" type="primary">O13289</name>
</gene>
<name>A0A5K1K3W4_9APHY</name>
<accession>A0A5K1K3W4</accession>
<feature type="compositionally biased region" description="Polar residues" evidence="1">
    <location>
        <begin position="623"/>
        <end position="634"/>
    </location>
</feature>
<evidence type="ECO:0000259" key="2">
    <source>
        <dbReference type="Pfam" id="PF25550"/>
    </source>
</evidence>
<proteinExistence type="predicted"/>
<dbReference type="EMBL" id="LR728875">
    <property type="protein sequence ID" value="VWP00851.1"/>
    <property type="molecule type" value="Genomic_DNA"/>
</dbReference>
<feature type="compositionally biased region" description="Basic residues" evidence="1">
    <location>
        <begin position="498"/>
        <end position="522"/>
    </location>
</feature>
<feature type="compositionally biased region" description="Basic and acidic residues" evidence="1">
    <location>
        <begin position="583"/>
        <end position="596"/>
    </location>
</feature>
<keyword evidence="3" id="KW-0560">Oxidoreductase</keyword>
<protein>
    <submittedName>
        <fullName evidence="3">Peroxisomal catalase (EC)</fullName>
        <ecNumber evidence="3">1.11.1.6</ecNumber>
    </submittedName>
</protein>